<organism evidence="2">
    <name type="scientific">uncultured Friedmanniella sp</name>
    <dbReference type="NCBI Taxonomy" id="335381"/>
    <lineage>
        <taxon>Bacteria</taxon>
        <taxon>Bacillati</taxon>
        <taxon>Actinomycetota</taxon>
        <taxon>Actinomycetes</taxon>
        <taxon>Propionibacteriales</taxon>
        <taxon>Nocardioidaceae</taxon>
        <taxon>Friedmanniella</taxon>
        <taxon>environmental samples</taxon>
    </lineage>
</organism>
<feature type="non-terminal residue" evidence="2">
    <location>
        <position position="1"/>
    </location>
</feature>
<reference evidence="2" key="1">
    <citation type="submission" date="2020-02" db="EMBL/GenBank/DDBJ databases">
        <authorList>
            <person name="Meier V. D."/>
        </authorList>
    </citation>
    <scope>NUCLEOTIDE SEQUENCE</scope>
    <source>
        <strain evidence="2">AVDCRST_MAG61</strain>
    </source>
</reference>
<evidence type="ECO:0000313" key="2">
    <source>
        <dbReference type="EMBL" id="CAA9295414.1"/>
    </source>
</evidence>
<feature type="compositionally biased region" description="Basic and acidic residues" evidence="1">
    <location>
        <begin position="374"/>
        <end position="393"/>
    </location>
</feature>
<gene>
    <name evidence="2" type="ORF">AVDCRST_MAG61-672</name>
</gene>
<dbReference type="EMBL" id="CADCTT010000080">
    <property type="protein sequence ID" value="CAA9295414.1"/>
    <property type="molecule type" value="Genomic_DNA"/>
</dbReference>
<accession>A0A6J4K560</accession>
<feature type="compositionally biased region" description="Basic residues" evidence="1">
    <location>
        <begin position="150"/>
        <end position="177"/>
    </location>
</feature>
<feature type="compositionally biased region" description="Low complexity" evidence="1">
    <location>
        <begin position="140"/>
        <end position="149"/>
    </location>
</feature>
<dbReference type="AlphaFoldDB" id="A0A6J4K560"/>
<feature type="compositionally biased region" description="Basic residues" evidence="1">
    <location>
        <begin position="451"/>
        <end position="470"/>
    </location>
</feature>
<feature type="compositionally biased region" description="Basic and acidic residues" evidence="1">
    <location>
        <begin position="323"/>
        <end position="332"/>
    </location>
</feature>
<feature type="compositionally biased region" description="Basic and acidic residues" evidence="1">
    <location>
        <begin position="223"/>
        <end position="264"/>
    </location>
</feature>
<feature type="region of interest" description="Disordered" evidence="1">
    <location>
        <begin position="318"/>
        <end position="347"/>
    </location>
</feature>
<sequence length="495" mass="54200">GGGRCCGRGWPPGGLTHQPRRLAAAGRRLGPDRRGADAGQGVRGPHLRHRGQADPGRQRRPGAAGLRRGRRAARLAAAADRVGRHRPARGGWRWGGADPGAPDRRRPLRGRRCGGNRRTALPAHPATARQPCTPRRGGRWPRPSRLPGRSGRHRGPRCAQRRRRGGRRPGPRRRCRRPPSPGTAHPVVRGSRFARGDPAARDDPVPDVERRLLPGRHQPGDAAGRRLDLVAADRRDGGQPGHLDLRRPDGHADDRARHHPDLRLQRGRRLLRQHRSLVGGAVPGPDRPGGRPARRGTGVLLLLRLRLHLLDALLRGQRRPRRDGRGGAERRAAGRRAGLPGTDAGARSVRLRLGHQVAGADRVHHLRQAPGLLDRARLGDRRARAHPEPDRPAEVVGHPGQGQAGDRRGGLGPAPRHREGGDPDRRRSLAGDDAGRRRWRRPVAAVVVPLRRARRAAHRRGAGHRPRRPHPAGGADQGLPRRRPRLAPDLLHRGV</sequence>
<feature type="compositionally biased region" description="Basic residues" evidence="1">
    <location>
        <begin position="106"/>
        <end position="115"/>
    </location>
</feature>
<feature type="compositionally biased region" description="Basic and acidic residues" evidence="1">
    <location>
        <begin position="416"/>
        <end position="436"/>
    </location>
</feature>
<feature type="compositionally biased region" description="Gly residues" evidence="1">
    <location>
        <begin position="1"/>
        <end position="12"/>
    </location>
</feature>
<feature type="compositionally biased region" description="Basic and acidic residues" evidence="1">
    <location>
        <begin position="194"/>
        <end position="212"/>
    </location>
</feature>
<evidence type="ECO:0000256" key="1">
    <source>
        <dbReference type="SAM" id="MobiDB-lite"/>
    </source>
</evidence>
<feature type="non-terminal residue" evidence="2">
    <location>
        <position position="495"/>
    </location>
</feature>
<feature type="region of interest" description="Disordered" evidence="1">
    <location>
        <begin position="450"/>
        <end position="495"/>
    </location>
</feature>
<feature type="region of interest" description="Disordered" evidence="1">
    <location>
        <begin position="1"/>
        <end position="269"/>
    </location>
</feature>
<name>A0A6J4K560_9ACTN</name>
<feature type="region of interest" description="Disordered" evidence="1">
    <location>
        <begin position="362"/>
        <end position="437"/>
    </location>
</feature>
<protein>
    <submittedName>
        <fullName evidence="2">Probable sulfite oxidase</fullName>
    </submittedName>
</protein>
<proteinExistence type="predicted"/>